<dbReference type="PANTHER" id="PTHR31672">
    <property type="entry name" value="BNACNNG10540D PROTEIN"/>
    <property type="match status" value="1"/>
</dbReference>
<sequence length="202" mass="23261">MVPIKSLLRCKSVCKSWYTLITKPNFTTVHLNCNAALKKNIRIQGYQNCRASREEDGAGYVFNSVNVEIYNLSIDSWRGIDAVVPYVWYFPCSQLLFNGAFHWWAYDEEHGDEWALSFHINKEVFQQTWLPDVCAAPDGKERDFLVLNESIALLLFNSSEQTSFDVWLMTEYGVAESWTKHFTIGPLVHPSGLYCFGSMNCF</sequence>
<dbReference type="Proteomes" id="UP001188597">
    <property type="component" value="Unassembled WGS sequence"/>
</dbReference>
<evidence type="ECO:0000259" key="2">
    <source>
        <dbReference type="Pfam" id="PF07734"/>
    </source>
</evidence>
<evidence type="ECO:0000313" key="4">
    <source>
        <dbReference type="Proteomes" id="UP001188597"/>
    </source>
</evidence>
<keyword evidence="4" id="KW-1185">Reference proteome</keyword>
<feature type="domain" description="F-box" evidence="1">
    <location>
        <begin position="2"/>
        <end position="27"/>
    </location>
</feature>
<dbReference type="PANTHER" id="PTHR31672:SF13">
    <property type="entry name" value="F-BOX PROTEIN CPR30-LIKE"/>
    <property type="match status" value="1"/>
</dbReference>
<dbReference type="NCBIfam" id="TIGR01640">
    <property type="entry name" value="F_box_assoc_1"/>
    <property type="match status" value="1"/>
</dbReference>
<gene>
    <name evidence="3" type="ORF">RJ639_041707</name>
</gene>
<dbReference type="Pfam" id="PF07734">
    <property type="entry name" value="FBA_1"/>
    <property type="match status" value="1"/>
</dbReference>
<dbReference type="InterPro" id="IPR036047">
    <property type="entry name" value="F-box-like_dom_sf"/>
</dbReference>
<dbReference type="InterPro" id="IPR006527">
    <property type="entry name" value="F-box-assoc_dom_typ1"/>
</dbReference>
<dbReference type="InterPro" id="IPR001810">
    <property type="entry name" value="F-box_dom"/>
</dbReference>
<name>A0AA88WEK6_9ASTE</name>
<evidence type="ECO:0008006" key="5">
    <source>
        <dbReference type="Google" id="ProtNLM"/>
    </source>
</evidence>
<comment type="caution">
    <text evidence="3">The sequence shown here is derived from an EMBL/GenBank/DDBJ whole genome shotgun (WGS) entry which is preliminary data.</text>
</comment>
<dbReference type="SUPFAM" id="SSF81383">
    <property type="entry name" value="F-box domain"/>
    <property type="match status" value="1"/>
</dbReference>
<evidence type="ECO:0000259" key="1">
    <source>
        <dbReference type="Pfam" id="PF00646"/>
    </source>
</evidence>
<accession>A0AA88WEK6</accession>
<dbReference type="InterPro" id="IPR050796">
    <property type="entry name" value="SCF_F-box_component"/>
</dbReference>
<dbReference type="AlphaFoldDB" id="A0AA88WEK6"/>
<dbReference type="InterPro" id="IPR017451">
    <property type="entry name" value="F-box-assoc_interact_dom"/>
</dbReference>
<reference evidence="3" key="1">
    <citation type="submission" date="2022-12" db="EMBL/GenBank/DDBJ databases">
        <title>Draft genome assemblies for two species of Escallonia (Escalloniales).</title>
        <authorList>
            <person name="Chanderbali A."/>
            <person name="Dervinis C."/>
            <person name="Anghel I."/>
            <person name="Soltis D."/>
            <person name="Soltis P."/>
            <person name="Zapata F."/>
        </authorList>
    </citation>
    <scope>NUCLEOTIDE SEQUENCE</scope>
    <source>
        <strain evidence="3">UCBG64.0493</strain>
        <tissue evidence="3">Leaf</tissue>
    </source>
</reference>
<organism evidence="3 4">
    <name type="scientific">Escallonia herrerae</name>
    <dbReference type="NCBI Taxonomy" id="1293975"/>
    <lineage>
        <taxon>Eukaryota</taxon>
        <taxon>Viridiplantae</taxon>
        <taxon>Streptophyta</taxon>
        <taxon>Embryophyta</taxon>
        <taxon>Tracheophyta</taxon>
        <taxon>Spermatophyta</taxon>
        <taxon>Magnoliopsida</taxon>
        <taxon>eudicotyledons</taxon>
        <taxon>Gunneridae</taxon>
        <taxon>Pentapetalae</taxon>
        <taxon>asterids</taxon>
        <taxon>campanulids</taxon>
        <taxon>Escalloniales</taxon>
        <taxon>Escalloniaceae</taxon>
        <taxon>Escallonia</taxon>
    </lineage>
</organism>
<protein>
    <recommendedName>
        <fullName evidence="5">F-box protein</fullName>
    </recommendedName>
</protein>
<proteinExistence type="predicted"/>
<feature type="domain" description="F-box associated beta-propeller type 1" evidence="2">
    <location>
        <begin position="60"/>
        <end position="189"/>
    </location>
</feature>
<dbReference type="EMBL" id="JAVXUP010000535">
    <property type="protein sequence ID" value="KAK3025702.1"/>
    <property type="molecule type" value="Genomic_DNA"/>
</dbReference>
<dbReference type="Pfam" id="PF00646">
    <property type="entry name" value="F-box"/>
    <property type="match status" value="1"/>
</dbReference>
<evidence type="ECO:0000313" key="3">
    <source>
        <dbReference type="EMBL" id="KAK3025702.1"/>
    </source>
</evidence>